<organism evidence="6 7">
    <name type="scientific">Allorhodopirellula heiligendammensis</name>
    <dbReference type="NCBI Taxonomy" id="2714739"/>
    <lineage>
        <taxon>Bacteria</taxon>
        <taxon>Pseudomonadati</taxon>
        <taxon>Planctomycetota</taxon>
        <taxon>Planctomycetia</taxon>
        <taxon>Pirellulales</taxon>
        <taxon>Pirellulaceae</taxon>
        <taxon>Allorhodopirellula</taxon>
    </lineage>
</organism>
<dbReference type="AlphaFoldDB" id="A0A5C6BJ85"/>
<dbReference type="InterPro" id="IPR006062">
    <property type="entry name" value="His_biosynth"/>
</dbReference>
<dbReference type="PANTHER" id="PTHR43090:SF2">
    <property type="entry name" value="1-(5-PHOSPHORIBOSYL)-5-[(5-PHOSPHORIBOSYLAMINO)METHYLIDENEAMINO] IMIDAZOLE-4-CARBOXAMIDE ISOMERASE"/>
    <property type="match status" value="1"/>
</dbReference>
<evidence type="ECO:0000256" key="2">
    <source>
        <dbReference type="ARBA" id="ARBA00022605"/>
    </source>
</evidence>
<dbReference type="GO" id="GO:0000162">
    <property type="term" value="P:L-tryptophan biosynthetic process"/>
    <property type="evidence" value="ECO:0007669"/>
    <property type="project" value="TreeGrafter"/>
</dbReference>
<keyword evidence="6" id="KW-0413">Isomerase</keyword>
<dbReference type="Pfam" id="PF00977">
    <property type="entry name" value="His_biosynth"/>
    <property type="match status" value="1"/>
</dbReference>
<dbReference type="Proteomes" id="UP000319908">
    <property type="component" value="Unassembled WGS sequence"/>
</dbReference>
<comment type="similarity">
    <text evidence="1 5">Belongs to the HisA/HisF family.</text>
</comment>
<dbReference type="GO" id="GO:0000105">
    <property type="term" value="P:L-histidine biosynthetic process"/>
    <property type="evidence" value="ECO:0007669"/>
    <property type="project" value="UniProtKB-KW"/>
</dbReference>
<keyword evidence="7" id="KW-1185">Reference proteome</keyword>
<dbReference type="SUPFAM" id="SSF51366">
    <property type="entry name" value="Ribulose-phoshate binding barrel"/>
    <property type="match status" value="1"/>
</dbReference>
<evidence type="ECO:0000256" key="4">
    <source>
        <dbReference type="ARBA" id="ARBA00029440"/>
    </source>
</evidence>
<evidence type="ECO:0000313" key="6">
    <source>
        <dbReference type="EMBL" id="TWU10504.1"/>
    </source>
</evidence>
<dbReference type="InterPro" id="IPR044524">
    <property type="entry name" value="Isoase_HisA-like"/>
</dbReference>
<proteinExistence type="inferred from homology"/>
<keyword evidence="2 5" id="KW-0028">Amino-acid biosynthesis</keyword>
<evidence type="ECO:0000256" key="3">
    <source>
        <dbReference type="ARBA" id="ARBA00023102"/>
    </source>
</evidence>
<reference evidence="6 7" key="1">
    <citation type="journal article" date="2020" name="Antonie Van Leeuwenhoek">
        <title>Rhodopirellula heiligendammensis sp. nov., Rhodopirellula pilleata sp. nov., and Rhodopirellula solitaria sp. nov. isolated from natural or artificial marine surfaces in Northern Germany and California, USA, and emended description of the genus Rhodopirellula.</title>
        <authorList>
            <person name="Kallscheuer N."/>
            <person name="Wiegand S."/>
            <person name="Jogler M."/>
            <person name="Boedeker C."/>
            <person name="Peeters S.H."/>
            <person name="Rast P."/>
            <person name="Heuer A."/>
            <person name="Jetten M.S.M."/>
            <person name="Rohde M."/>
            <person name="Jogler C."/>
        </authorList>
    </citation>
    <scope>NUCLEOTIDE SEQUENCE [LARGE SCALE GENOMIC DNA]</scope>
    <source>
        <strain evidence="6 7">Poly21</strain>
    </source>
</reference>
<name>A0A5C6BJ85_9BACT</name>
<dbReference type="InterPro" id="IPR011060">
    <property type="entry name" value="RibuloseP-bd_barrel"/>
</dbReference>
<dbReference type="Gene3D" id="3.20.20.70">
    <property type="entry name" value="Aldolase class I"/>
    <property type="match status" value="1"/>
</dbReference>
<keyword evidence="3 5" id="KW-0368">Histidine biosynthesis</keyword>
<comment type="pathway">
    <text evidence="4">Amino-acid biosynthesis.</text>
</comment>
<dbReference type="InterPro" id="IPR013785">
    <property type="entry name" value="Aldolase_TIM"/>
</dbReference>
<sequence>MNNRRAWTSMADHLIGVIDLQAGVAVHGIAGNRARYLPVRPLWRSGHTADGNPLALADWYRQQFQIRSFYVADLDALQGAAVQHTAIESLISQGNPEDQWLIDIGMCQHHADSQTRWMQKFSGSHSRVDWIIASESAMSTNLITHVCNSISPASLVLGVDFRDGRFVGPDSGVEHWISAADQAGLRRGLVLDVAVVGTNAGPGTAELCWSLHQRLPTWHWTSGGGCRSVDDVAAFLEAGCDRCLIASALLPKQSDIPRTGALPPSVRD</sequence>
<evidence type="ECO:0000256" key="5">
    <source>
        <dbReference type="RuleBase" id="RU003657"/>
    </source>
</evidence>
<protein>
    <submittedName>
        <fullName evidence="6">1-(5-phosphoribosyl)-5-[(5-phosphoribosylamino)methylideneamino] imidazole-4-carboxamide isomerase</fullName>
    </submittedName>
</protein>
<dbReference type="GO" id="GO:0005737">
    <property type="term" value="C:cytoplasm"/>
    <property type="evidence" value="ECO:0007669"/>
    <property type="project" value="TreeGrafter"/>
</dbReference>
<evidence type="ECO:0000313" key="7">
    <source>
        <dbReference type="Proteomes" id="UP000319908"/>
    </source>
</evidence>
<dbReference type="PANTHER" id="PTHR43090">
    <property type="entry name" value="1-(5-PHOSPHORIBOSYL)-5-[(5-PHOSPHORIBOSYLAMINO)METHYLIDENEAMINO] IMIDAZOLE-4-CARBOXAMIDE ISOMERASE"/>
    <property type="match status" value="1"/>
</dbReference>
<evidence type="ECO:0000256" key="1">
    <source>
        <dbReference type="ARBA" id="ARBA00009667"/>
    </source>
</evidence>
<dbReference type="GO" id="GO:0003949">
    <property type="term" value="F:1-(5-phosphoribosyl)-5-[(5-phosphoribosylamino)methylideneamino]imidazole-4-carboxamide isomerase activity"/>
    <property type="evidence" value="ECO:0007669"/>
    <property type="project" value="InterPro"/>
</dbReference>
<gene>
    <name evidence="6" type="ORF">Poly21_44080</name>
</gene>
<accession>A0A5C6BJ85</accession>
<comment type="caution">
    <text evidence="6">The sequence shown here is derived from an EMBL/GenBank/DDBJ whole genome shotgun (WGS) entry which is preliminary data.</text>
</comment>
<dbReference type="EMBL" id="SJPU01000003">
    <property type="protein sequence ID" value="TWU10504.1"/>
    <property type="molecule type" value="Genomic_DNA"/>
</dbReference>